<reference evidence="2" key="1">
    <citation type="submission" date="2017-11" db="EMBL/GenBank/DDBJ databases">
        <authorList>
            <person name="Blom J."/>
        </authorList>
    </citation>
    <scope>NUCLEOTIDE SEQUENCE [LARGE SCALE GENOMIC DNA]</scope>
</reference>
<name>A0A193SQ40_9PSED</name>
<organism evidence="1 2">
    <name type="scientific">Pseudomonas cerasi</name>
    <dbReference type="NCBI Taxonomy" id="1583341"/>
    <lineage>
        <taxon>Bacteria</taxon>
        <taxon>Pseudomonadati</taxon>
        <taxon>Pseudomonadota</taxon>
        <taxon>Gammaproteobacteria</taxon>
        <taxon>Pseudomonadales</taxon>
        <taxon>Pseudomonadaceae</taxon>
        <taxon>Pseudomonas</taxon>
    </lineage>
</organism>
<keyword evidence="2" id="KW-1185">Reference proteome</keyword>
<dbReference type="Proteomes" id="UP000239025">
    <property type="component" value="Chromosome 1"/>
</dbReference>
<dbReference type="AlphaFoldDB" id="A0A193SQ40"/>
<sequence length="29" mass="3367">MLYAKQQGLEFRGFTRFSDVRDVDLTAVC</sequence>
<protein>
    <submittedName>
        <fullName evidence="1">Uncharacterized protein</fullName>
    </submittedName>
</protein>
<evidence type="ECO:0000313" key="1">
    <source>
        <dbReference type="EMBL" id="SOS20696.1"/>
    </source>
</evidence>
<accession>A0A193SQ40</accession>
<proteinExistence type="predicted"/>
<evidence type="ECO:0000313" key="2">
    <source>
        <dbReference type="Proteomes" id="UP000239025"/>
    </source>
</evidence>
<dbReference type="EMBL" id="LT963395">
    <property type="protein sequence ID" value="SOS20696.1"/>
    <property type="molecule type" value="Genomic_DNA"/>
</dbReference>
<gene>
    <name evidence="1" type="ORF">PL963_02731</name>
</gene>